<proteinExistence type="predicted"/>
<dbReference type="Proteomes" id="UP001152797">
    <property type="component" value="Unassembled WGS sequence"/>
</dbReference>
<dbReference type="AlphaFoldDB" id="A0A9P1CL20"/>
<dbReference type="EMBL" id="CAMXCT010001737">
    <property type="protein sequence ID" value="CAI3992648.1"/>
    <property type="molecule type" value="Genomic_DNA"/>
</dbReference>
<evidence type="ECO:0000313" key="3">
    <source>
        <dbReference type="Proteomes" id="UP001152797"/>
    </source>
</evidence>
<keyword evidence="3" id="KW-1185">Reference proteome</keyword>
<accession>A0A9P1CL20</accession>
<dbReference type="EMBL" id="CAMXCT030001737">
    <property type="protein sequence ID" value="CAL4779960.1"/>
    <property type="molecule type" value="Genomic_DNA"/>
</dbReference>
<evidence type="ECO:0000313" key="1">
    <source>
        <dbReference type="EMBL" id="CAI3992648.1"/>
    </source>
</evidence>
<evidence type="ECO:0000313" key="2">
    <source>
        <dbReference type="EMBL" id="CAL4779960.1"/>
    </source>
</evidence>
<gene>
    <name evidence="1" type="ORF">C1SCF055_LOCUS19462</name>
</gene>
<name>A0A9P1CL20_9DINO</name>
<comment type="caution">
    <text evidence="1">The sequence shown here is derived from an EMBL/GenBank/DDBJ whole genome shotgun (WGS) entry which is preliminary data.</text>
</comment>
<organism evidence="1">
    <name type="scientific">Cladocopium goreaui</name>
    <dbReference type="NCBI Taxonomy" id="2562237"/>
    <lineage>
        <taxon>Eukaryota</taxon>
        <taxon>Sar</taxon>
        <taxon>Alveolata</taxon>
        <taxon>Dinophyceae</taxon>
        <taxon>Suessiales</taxon>
        <taxon>Symbiodiniaceae</taxon>
        <taxon>Cladocopium</taxon>
    </lineage>
</organism>
<reference evidence="2 3" key="2">
    <citation type="submission" date="2024-05" db="EMBL/GenBank/DDBJ databases">
        <authorList>
            <person name="Chen Y."/>
            <person name="Shah S."/>
            <person name="Dougan E. K."/>
            <person name="Thang M."/>
            <person name="Chan C."/>
        </authorList>
    </citation>
    <scope>NUCLEOTIDE SEQUENCE [LARGE SCALE GENOMIC DNA]</scope>
</reference>
<dbReference type="EMBL" id="CAMXCT020001737">
    <property type="protein sequence ID" value="CAL1146023.1"/>
    <property type="molecule type" value="Genomic_DNA"/>
</dbReference>
<sequence length="384" mass="43178">MGRAPTNAETIALRRLFFESSTLAVNEFKQRSERDETAEPTKMPVAERNARLEDQKKRLPGLHFSPETEPSHKLVDAVCQMATDQTLEWTPWEKLTSRSSEVTHSQKDLKFSLDSQGSVKVAAKTQSPDANVTGEMRVRCGRLSRAAKQSGFAVLPVDGPRNEHKVECPVLTLDLVRTEEQQCLLDTLRQLKPQAIHVTKSFGTWTFDTAAERGNCGEESLEKEGSKYGIYHTPEQFIERAISLTHPFDDKFAVEDLTRSNLFELLTKGKSHVAAQRLDFAKKLARWSKELVTEEARYLATLPLHAQKVLKGKKLLLFRKLLAESGCPDLGPSDIMSGLDLVGTASKSPFFDTKLVPATSTPQFLQMSAKWQRPKMDLRDLERP</sequence>
<protein>
    <submittedName>
        <fullName evidence="1">Uncharacterized protein</fullName>
    </submittedName>
</protein>
<reference evidence="1" key="1">
    <citation type="submission" date="2022-10" db="EMBL/GenBank/DDBJ databases">
        <authorList>
            <person name="Chen Y."/>
            <person name="Dougan E. K."/>
            <person name="Chan C."/>
            <person name="Rhodes N."/>
            <person name="Thang M."/>
        </authorList>
    </citation>
    <scope>NUCLEOTIDE SEQUENCE</scope>
</reference>